<feature type="coiled-coil region" evidence="7">
    <location>
        <begin position="553"/>
        <end position="580"/>
    </location>
</feature>
<evidence type="ECO:0000256" key="1">
    <source>
        <dbReference type="ARBA" id="ARBA00008842"/>
    </source>
</evidence>
<dbReference type="Gene3D" id="2.30.29.30">
    <property type="entry name" value="Pleckstrin-homology domain (PH domain)/Phosphotyrosine-binding domain (PTB)"/>
    <property type="match status" value="1"/>
</dbReference>
<accession>A0AAU9J5F1</accession>
<proteinExistence type="inferred from homology"/>
<dbReference type="PROSITE" id="PS01013">
    <property type="entry name" value="OSBP"/>
    <property type="match status" value="1"/>
</dbReference>
<evidence type="ECO:0000256" key="3">
    <source>
        <dbReference type="ARBA" id="ARBA00022553"/>
    </source>
</evidence>
<dbReference type="SUPFAM" id="SSF50729">
    <property type="entry name" value="PH domain-like"/>
    <property type="match status" value="1"/>
</dbReference>
<evidence type="ECO:0000259" key="8">
    <source>
        <dbReference type="PROSITE" id="PS50003"/>
    </source>
</evidence>
<sequence length="615" mass="70680">MEGSLKKWTNYVYGWRKRFFSIQNGVLKYYKKKGGKLKGNIVLTNSQIQSHTNPKRFIIASGVTEIHLKAENPIEAQKWMTALRSQQSFIRSMSLSDARPTRLPDIEIPAPSGGKTIAIKVGELWGIHAQIQEAVDMIPMAERTRIPGLQRVIFLTQAIKKVSAEILDAIDMEESKRNTVINGSKSVEIAPIQEKLQSFANQMDESALVVEQLEKEIEFTEVKDQIAEEIVVKIEQEENVLKIPHRKCLPVLRNPNQKFSIWKVIQDSIGKELSKITVPVYFNEPLSFLQRFCQDLTYSDVIVRAAEESDPLLRLALVACFAASGYAGSENRLMKPFNPLLGETFELETNGFRVISEQVSHHPPVSAIHCDHPVFAFWGNTEVKTSFKGTYLQVNPTGTFHLVIKPYNDHFIYHKIKTNVHNIIMGKIYIENHGDLEMSNYTTGDRATLNFVKKKSWFEKTTHEVTGSVFDTDGNAVYSIEGTWTQGLKIKHIATERVIIGYEVYPSPPDYEQSYFFTDFALQLNIPPEYFPGLTPTDARFRPDQRALENGDLKLGAEEKVRLEEKQREARRKREEEGIEYKPAWFYNENDEWIYNGEYWNRRKLQQFEGLPDIF</sequence>
<evidence type="ECO:0000256" key="5">
    <source>
        <dbReference type="ARBA" id="ARBA00023121"/>
    </source>
</evidence>
<dbReference type="Gene3D" id="3.30.70.3490">
    <property type="match status" value="1"/>
</dbReference>
<dbReference type="SMART" id="SM00233">
    <property type="entry name" value="PH"/>
    <property type="match status" value="1"/>
</dbReference>
<evidence type="ECO:0000256" key="7">
    <source>
        <dbReference type="SAM" id="Coils"/>
    </source>
</evidence>
<dbReference type="PANTHER" id="PTHR10972:SF205">
    <property type="entry name" value="OXYSTEROL-BINDING PROTEIN 1"/>
    <property type="match status" value="1"/>
</dbReference>
<dbReference type="EMBL" id="CAJZBQ010000022">
    <property type="protein sequence ID" value="CAG9319182.1"/>
    <property type="molecule type" value="Genomic_DNA"/>
</dbReference>
<dbReference type="InterPro" id="IPR000648">
    <property type="entry name" value="Oxysterol-bd"/>
</dbReference>
<keyword evidence="2" id="KW-0813">Transport</keyword>
<protein>
    <recommendedName>
        <fullName evidence="8">PH domain-containing protein</fullName>
    </recommendedName>
</protein>
<keyword evidence="4" id="KW-0445">Lipid transport</keyword>
<dbReference type="InterPro" id="IPR037239">
    <property type="entry name" value="OSBP_sf"/>
</dbReference>
<keyword evidence="7" id="KW-0175">Coiled coil</keyword>
<dbReference type="Pfam" id="PF01237">
    <property type="entry name" value="Oxysterol_BP"/>
    <property type="match status" value="1"/>
</dbReference>
<dbReference type="InterPro" id="IPR011993">
    <property type="entry name" value="PH-like_dom_sf"/>
</dbReference>
<evidence type="ECO:0000256" key="2">
    <source>
        <dbReference type="ARBA" id="ARBA00022448"/>
    </source>
</evidence>
<feature type="coiled-coil region" evidence="7">
    <location>
        <begin position="196"/>
        <end position="230"/>
    </location>
</feature>
<evidence type="ECO:0000256" key="4">
    <source>
        <dbReference type="ARBA" id="ARBA00023055"/>
    </source>
</evidence>
<organism evidence="9 10">
    <name type="scientific">Blepharisma stoltei</name>
    <dbReference type="NCBI Taxonomy" id="1481888"/>
    <lineage>
        <taxon>Eukaryota</taxon>
        <taxon>Sar</taxon>
        <taxon>Alveolata</taxon>
        <taxon>Ciliophora</taxon>
        <taxon>Postciliodesmatophora</taxon>
        <taxon>Heterotrichea</taxon>
        <taxon>Heterotrichida</taxon>
        <taxon>Blepharismidae</taxon>
        <taxon>Blepharisma</taxon>
    </lineage>
</organism>
<gene>
    <name evidence="9" type="ORF">BSTOLATCC_MIC23391</name>
</gene>
<comment type="similarity">
    <text evidence="1 6">Belongs to the OSBP family.</text>
</comment>
<feature type="domain" description="PH" evidence="8">
    <location>
        <begin position="1"/>
        <end position="88"/>
    </location>
</feature>
<evidence type="ECO:0000256" key="6">
    <source>
        <dbReference type="RuleBase" id="RU003844"/>
    </source>
</evidence>
<keyword evidence="5" id="KW-0446">Lipid-binding</keyword>
<dbReference type="Gene3D" id="2.40.160.120">
    <property type="match status" value="1"/>
</dbReference>
<dbReference type="InterPro" id="IPR001849">
    <property type="entry name" value="PH_domain"/>
</dbReference>
<name>A0AAU9J5F1_9CILI</name>
<keyword evidence="10" id="KW-1185">Reference proteome</keyword>
<dbReference type="Proteomes" id="UP001162131">
    <property type="component" value="Unassembled WGS sequence"/>
</dbReference>
<dbReference type="GO" id="GO:0120009">
    <property type="term" value="P:intermembrane lipid transfer"/>
    <property type="evidence" value="ECO:0007669"/>
    <property type="project" value="UniProtKB-ARBA"/>
</dbReference>
<dbReference type="GO" id="GO:0005829">
    <property type="term" value="C:cytosol"/>
    <property type="evidence" value="ECO:0007669"/>
    <property type="project" value="TreeGrafter"/>
</dbReference>
<dbReference type="InterPro" id="IPR018494">
    <property type="entry name" value="Oxysterol-bd_CS"/>
</dbReference>
<dbReference type="PROSITE" id="PS50003">
    <property type="entry name" value="PH_DOMAIN"/>
    <property type="match status" value="1"/>
</dbReference>
<dbReference type="SUPFAM" id="SSF144000">
    <property type="entry name" value="Oxysterol-binding protein-like"/>
    <property type="match status" value="1"/>
</dbReference>
<dbReference type="FunFam" id="2.40.160.120:FF:000001">
    <property type="entry name" value="Oxysterol-binding protein"/>
    <property type="match status" value="1"/>
</dbReference>
<dbReference type="GO" id="GO:0032934">
    <property type="term" value="F:sterol binding"/>
    <property type="evidence" value="ECO:0007669"/>
    <property type="project" value="TreeGrafter"/>
</dbReference>
<evidence type="ECO:0000313" key="10">
    <source>
        <dbReference type="Proteomes" id="UP001162131"/>
    </source>
</evidence>
<evidence type="ECO:0000313" key="9">
    <source>
        <dbReference type="EMBL" id="CAG9319182.1"/>
    </source>
</evidence>
<dbReference type="PANTHER" id="PTHR10972">
    <property type="entry name" value="OXYSTEROL-BINDING PROTEIN-RELATED"/>
    <property type="match status" value="1"/>
</dbReference>
<dbReference type="Pfam" id="PF00169">
    <property type="entry name" value="PH"/>
    <property type="match status" value="1"/>
</dbReference>
<dbReference type="GO" id="GO:0016020">
    <property type="term" value="C:membrane"/>
    <property type="evidence" value="ECO:0007669"/>
    <property type="project" value="TreeGrafter"/>
</dbReference>
<dbReference type="AlphaFoldDB" id="A0AAU9J5F1"/>
<keyword evidence="3" id="KW-0597">Phosphoprotein</keyword>
<comment type="caution">
    <text evidence="9">The sequence shown here is derived from an EMBL/GenBank/DDBJ whole genome shotgun (WGS) entry which is preliminary data.</text>
</comment>
<reference evidence="9" key="1">
    <citation type="submission" date="2021-09" db="EMBL/GenBank/DDBJ databases">
        <authorList>
            <consortium name="AG Swart"/>
            <person name="Singh M."/>
            <person name="Singh A."/>
            <person name="Seah K."/>
            <person name="Emmerich C."/>
        </authorList>
    </citation>
    <scope>NUCLEOTIDE SEQUENCE</scope>
    <source>
        <strain evidence="9">ATCC30299</strain>
    </source>
</reference>